<accession>A0A1I7BXJ4</accession>
<dbReference type="Proteomes" id="UP000236454">
    <property type="component" value="Unassembled WGS sequence"/>
</dbReference>
<protein>
    <submittedName>
        <fullName evidence="1">Uncharacterized protein</fullName>
    </submittedName>
</protein>
<sequence>MKKFVLPVKLETMKHIKNLFICVVLFTCMAFQNSQNQQLKYFAQVQLNTNDASIQDEIEASIRNNPNCFVVRLDRITNGLLIVTKEINSFTKDDLTSWMVGNENVIECSRIGIQGLDDHFAFDDTFCDKVNQ</sequence>
<evidence type="ECO:0000313" key="2">
    <source>
        <dbReference type="Proteomes" id="UP000236454"/>
    </source>
</evidence>
<dbReference type="EMBL" id="FPAS01000013">
    <property type="protein sequence ID" value="SFT91912.1"/>
    <property type="molecule type" value="Genomic_DNA"/>
</dbReference>
<evidence type="ECO:0000313" key="1">
    <source>
        <dbReference type="EMBL" id="SFT91912.1"/>
    </source>
</evidence>
<proteinExistence type="predicted"/>
<keyword evidence="2" id="KW-1185">Reference proteome</keyword>
<name>A0A1I7BXJ4_9FLAO</name>
<organism evidence="1 2">
    <name type="scientific">Lishizhenia tianjinensis</name>
    <dbReference type="NCBI Taxonomy" id="477690"/>
    <lineage>
        <taxon>Bacteria</taxon>
        <taxon>Pseudomonadati</taxon>
        <taxon>Bacteroidota</taxon>
        <taxon>Flavobacteriia</taxon>
        <taxon>Flavobacteriales</taxon>
        <taxon>Crocinitomicaceae</taxon>
        <taxon>Lishizhenia</taxon>
    </lineage>
</organism>
<dbReference type="AlphaFoldDB" id="A0A1I7BXJ4"/>
<gene>
    <name evidence="1" type="ORF">SAMN05216474_3170</name>
</gene>
<reference evidence="1 2" key="1">
    <citation type="submission" date="2016-10" db="EMBL/GenBank/DDBJ databases">
        <authorList>
            <person name="de Groot N.N."/>
        </authorList>
    </citation>
    <scope>NUCLEOTIDE SEQUENCE [LARGE SCALE GENOMIC DNA]</scope>
    <source>
        <strain evidence="1 2">CGMCC 1.7005</strain>
    </source>
</reference>